<proteinExistence type="predicted"/>
<gene>
    <name evidence="2" type="ORF">ON006_17460</name>
</gene>
<protein>
    <recommendedName>
        <fullName evidence="4">Type II toxin-antitoxin system RelE/ParE family toxin</fullName>
    </recommendedName>
</protein>
<dbReference type="SUPFAM" id="SSF143011">
    <property type="entry name" value="RelE-like"/>
    <property type="match status" value="1"/>
</dbReference>
<evidence type="ECO:0008006" key="4">
    <source>
        <dbReference type="Google" id="ProtNLM"/>
    </source>
</evidence>
<evidence type="ECO:0000313" key="2">
    <source>
        <dbReference type="EMBL" id="WAC09541.1"/>
    </source>
</evidence>
<dbReference type="InterPro" id="IPR007712">
    <property type="entry name" value="RelE/ParE_toxin"/>
</dbReference>
<accession>A0A9E8SJB7</accession>
<reference evidence="2" key="1">
    <citation type="submission" date="2022-11" db="EMBL/GenBank/DDBJ databases">
        <title>Dyadobacter pollutisoli sp. nov., isolated from plastic dumped soil.</title>
        <authorList>
            <person name="Kim J.M."/>
            <person name="Kim K.R."/>
            <person name="Lee J.K."/>
            <person name="Hao L."/>
            <person name="Jeon C.O."/>
        </authorList>
    </citation>
    <scope>NUCLEOTIDE SEQUENCE</scope>
    <source>
        <strain evidence="2">U1</strain>
    </source>
</reference>
<dbReference type="InterPro" id="IPR035093">
    <property type="entry name" value="RelE/ParE_toxin_dom_sf"/>
</dbReference>
<evidence type="ECO:0000256" key="1">
    <source>
        <dbReference type="ARBA" id="ARBA00022649"/>
    </source>
</evidence>
<name>A0A9E8SJB7_9BACT</name>
<dbReference type="Gene3D" id="3.30.2310.20">
    <property type="entry name" value="RelE-like"/>
    <property type="match status" value="1"/>
</dbReference>
<sequence>MDDLKKPSVKLALITLIQSLEDADSLSEVSQIKKLKGFSNAYRIRIGDYRVGIFVENDVIEFARIAHRKDIYNIFLNFSGHNIAAPSIKPFIPKFCHSCTLYNIVPSIAYIFVMFNQNNNCQPLKNIQP</sequence>
<organism evidence="2 3">
    <name type="scientific">Dyadobacter pollutisoli</name>
    <dbReference type="NCBI Taxonomy" id="2910158"/>
    <lineage>
        <taxon>Bacteria</taxon>
        <taxon>Pseudomonadati</taxon>
        <taxon>Bacteroidota</taxon>
        <taxon>Cytophagia</taxon>
        <taxon>Cytophagales</taxon>
        <taxon>Spirosomataceae</taxon>
        <taxon>Dyadobacter</taxon>
    </lineage>
</organism>
<keyword evidence="3" id="KW-1185">Reference proteome</keyword>
<dbReference type="KEGG" id="dpf:ON006_17460"/>
<dbReference type="Proteomes" id="UP001164653">
    <property type="component" value="Chromosome"/>
</dbReference>
<dbReference type="RefSeq" id="WP_244820658.1">
    <property type="nucleotide sequence ID" value="NZ_CP112998.1"/>
</dbReference>
<dbReference type="Pfam" id="PF05016">
    <property type="entry name" value="ParE_toxin"/>
    <property type="match status" value="1"/>
</dbReference>
<dbReference type="EMBL" id="CP112998">
    <property type="protein sequence ID" value="WAC09541.1"/>
    <property type="molecule type" value="Genomic_DNA"/>
</dbReference>
<evidence type="ECO:0000313" key="3">
    <source>
        <dbReference type="Proteomes" id="UP001164653"/>
    </source>
</evidence>
<dbReference type="AlphaFoldDB" id="A0A9E8SJB7"/>
<keyword evidence="1" id="KW-1277">Toxin-antitoxin system</keyword>